<dbReference type="AlphaFoldDB" id="A0A9D4CXD9"/>
<keyword evidence="3" id="KW-1185">Reference proteome</keyword>
<dbReference type="Proteomes" id="UP000828390">
    <property type="component" value="Unassembled WGS sequence"/>
</dbReference>
<reference evidence="2" key="1">
    <citation type="journal article" date="2019" name="bioRxiv">
        <title>The Genome of the Zebra Mussel, Dreissena polymorpha: A Resource for Invasive Species Research.</title>
        <authorList>
            <person name="McCartney M.A."/>
            <person name="Auch B."/>
            <person name="Kono T."/>
            <person name="Mallez S."/>
            <person name="Zhang Y."/>
            <person name="Obille A."/>
            <person name="Becker A."/>
            <person name="Abrahante J.E."/>
            <person name="Garbe J."/>
            <person name="Badalamenti J.P."/>
            <person name="Herman A."/>
            <person name="Mangelson H."/>
            <person name="Liachko I."/>
            <person name="Sullivan S."/>
            <person name="Sone E.D."/>
            <person name="Koren S."/>
            <person name="Silverstein K.A.T."/>
            <person name="Beckman K.B."/>
            <person name="Gohl D.M."/>
        </authorList>
    </citation>
    <scope>NUCLEOTIDE SEQUENCE</scope>
    <source>
        <strain evidence="2">Duluth1</strain>
        <tissue evidence="2">Whole animal</tissue>
    </source>
</reference>
<sequence length="258" mass="29500">MKREQQASVYNRSHFELLPFDRRKQSSGPRNPVLIYKLYSDMRPSDISSTHLFNLAIRTNDTASQWFLRQQLGVNKLGQMLKAMAKDAGFLKHKRITNHSVRKFLVQKLRNANIPPTETMAITGHKHVQSITNYSNISVEQQQKCPFLLSPVNVTLQQIPLVHLHAAKLWPKCSLDNHCLPSNKLILMFAPPSHFTSKCLSINQVYVCAQVPTVLTAISYLAKLYLGTINVALEHQRFCQAYQQVIDANGWTEFMEIL</sequence>
<proteinExistence type="predicted"/>
<organism evidence="2 3">
    <name type="scientific">Dreissena polymorpha</name>
    <name type="common">Zebra mussel</name>
    <name type="synonym">Mytilus polymorpha</name>
    <dbReference type="NCBI Taxonomy" id="45954"/>
    <lineage>
        <taxon>Eukaryota</taxon>
        <taxon>Metazoa</taxon>
        <taxon>Spiralia</taxon>
        <taxon>Lophotrochozoa</taxon>
        <taxon>Mollusca</taxon>
        <taxon>Bivalvia</taxon>
        <taxon>Autobranchia</taxon>
        <taxon>Heteroconchia</taxon>
        <taxon>Euheterodonta</taxon>
        <taxon>Imparidentia</taxon>
        <taxon>Neoheterodontei</taxon>
        <taxon>Myida</taxon>
        <taxon>Dreissenoidea</taxon>
        <taxon>Dreissenidae</taxon>
        <taxon>Dreissena</taxon>
    </lineage>
</organism>
<dbReference type="GO" id="GO:0003677">
    <property type="term" value="F:DNA binding"/>
    <property type="evidence" value="ECO:0007669"/>
    <property type="project" value="InterPro"/>
</dbReference>
<evidence type="ECO:0008006" key="4">
    <source>
        <dbReference type="Google" id="ProtNLM"/>
    </source>
</evidence>
<dbReference type="GO" id="GO:0015074">
    <property type="term" value="P:DNA integration"/>
    <property type="evidence" value="ECO:0007669"/>
    <property type="project" value="InterPro"/>
</dbReference>
<comment type="caution">
    <text evidence="2">The sequence shown here is derived from an EMBL/GenBank/DDBJ whole genome shotgun (WGS) entry which is preliminary data.</text>
</comment>
<evidence type="ECO:0000256" key="1">
    <source>
        <dbReference type="ARBA" id="ARBA00023172"/>
    </source>
</evidence>
<dbReference type="Gene3D" id="1.10.443.10">
    <property type="entry name" value="Intergrase catalytic core"/>
    <property type="match status" value="1"/>
</dbReference>
<accession>A0A9D4CXD9</accession>
<keyword evidence="1" id="KW-0233">DNA recombination</keyword>
<protein>
    <recommendedName>
        <fullName evidence="4">Tyr recombinase domain-containing protein</fullName>
    </recommendedName>
</protein>
<evidence type="ECO:0000313" key="3">
    <source>
        <dbReference type="Proteomes" id="UP000828390"/>
    </source>
</evidence>
<dbReference type="InterPro" id="IPR013762">
    <property type="entry name" value="Integrase-like_cat_sf"/>
</dbReference>
<gene>
    <name evidence="2" type="ORF">DPMN_040530</name>
</gene>
<dbReference type="SUPFAM" id="SSF56349">
    <property type="entry name" value="DNA breaking-rejoining enzymes"/>
    <property type="match status" value="1"/>
</dbReference>
<dbReference type="GO" id="GO:0006310">
    <property type="term" value="P:DNA recombination"/>
    <property type="evidence" value="ECO:0007669"/>
    <property type="project" value="UniProtKB-KW"/>
</dbReference>
<reference evidence="2" key="2">
    <citation type="submission" date="2020-11" db="EMBL/GenBank/DDBJ databases">
        <authorList>
            <person name="McCartney M.A."/>
            <person name="Auch B."/>
            <person name="Kono T."/>
            <person name="Mallez S."/>
            <person name="Becker A."/>
            <person name="Gohl D.M."/>
            <person name="Silverstein K.A.T."/>
            <person name="Koren S."/>
            <person name="Bechman K.B."/>
            <person name="Herman A."/>
            <person name="Abrahante J.E."/>
            <person name="Garbe J."/>
        </authorList>
    </citation>
    <scope>NUCLEOTIDE SEQUENCE</scope>
    <source>
        <strain evidence="2">Duluth1</strain>
        <tissue evidence="2">Whole animal</tissue>
    </source>
</reference>
<evidence type="ECO:0000313" key="2">
    <source>
        <dbReference type="EMBL" id="KAH3734090.1"/>
    </source>
</evidence>
<name>A0A9D4CXD9_DREPO</name>
<dbReference type="EMBL" id="JAIWYP010000011">
    <property type="protein sequence ID" value="KAH3734090.1"/>
    <property type="molecule type" value="Genomic_DNA"/>
</dbReference>
<dbReference type="InterPro" id="IPR011010">
    <property type="entry name" value="DNA_brk_join_enz"/>
</dbReference>